<reference evidence="1" key="1">
    <citation type="submission" date="2018-02" db="EMBL/GenBank/DDBJ databases">
        <title>Rhizophora mucronata_Transcriptome.</title>
        <authorList>
            <person name="Meera S.P."/>
            <person name="Sreeshan A."/>
            <person name="Augustine A."/>
        </authorList>
    </citation>
    <scope>NUCLEOTIDE SEQUENCE</scope>
    <source>
        <tissue evidence="1">Leaf</tissue>
    </source>
</reference>
<name>A0A2P2QC63_RHIMU</name>
<evidence type="ECO:0000313" key="1">
    <source>
        <dbReference type="EMBL" id="MBX64507.1"/>
    </source>
</evidence>
<organism evidence="1">
    <name type="scientific">Rhizophora mucronata</name>
    <name type="common">Asiatic mangrove</name>
    <dbReference type="NCBI Taxonomy" id="61149"/>
    <lineage>
        <taxon>Eukaryota</taxon>
        <taxon>Viridiplantae</taxon>
        <taxon>Streptophyta</taxon>
        <taxon>Embryophyta</taxon>
        <taxon>Tracheophyta</taxon>
        <taxon>Spermatophyta</taxon>
        <taxon>Magnoliopsida</taxon>
        <taxon>eudicotyledons</taxon>
        <taxon>Gunneridae</taxon>
        <taxon>Pentapetalae</taxon>
        <taxon>rosids</taxon>
        <taxon>fabids</taxon>
        <taxon>Malpighiales</taxon>
        <taxon>Rhizophoraceae</taxon>
        <taxon>Rhizophora</taxon>
    </lineage>
</organism>
<protein>
    <submittedName>
        <fullName evidence="1">Uncharacterized protein</fullName>
    </submittedName>
</protein>
<sequence length="12" mass="1448">MIVFIIDSQRIL</sequence>
<proteinExistence type="predicted"/>
<dbReference type="EMBL" id="GGEC01084023">
    <property type="protein sequence ID" value="MBX64507.1"/>
    <property type="molecule type" value="Transcribed_RNA"/>
</dbReference>
<accession>A0A2P2QC63</accession>